<dbReference type="SUPFAM" id="SSF57850">
    <property type="entry name" value="RING/U-box"/>
    <property type="match status" value="2"/>
</dbReference>
<proteinExistence type="predicted"/>
<keyword evidence="8" id="KW-0812">Transmembrane</keyword>
<dbReference type="GO" id="GO:0008270">
    <property type="term" value="F:zinc ion binding"/>
    <property type="evidence" value="ECO:0007669"/>
    <property type="project" value="UniProtKB-KW"/>
</dbReference>
<keyword evidence="5" id="KW-0833">Ubl conjugation pathway</keyword>
<feature type="region of interest" description="Disordered" evidence="7">
    <location>
        <begin position="261"/>
        <end position="290"/>
    </location>
</feature>
<reference evidence="10" key="1">
    <citation type="submission" date="2021-01" db="EMBL/GenBank/DDBJ databases">
        <authorList>
            <person name="Corre E."/>
            <person name="Pelletier E."/>
            <person name="Niang G."/>
            <person name="Scheremetjew M."/>
            <person name="Finn R."/>
            <person name="Kale V."/>
            <person name="Holt S."/>
            <person name="Cochrane G."/>
            <person name="Meng A."/>
            <person name="Brown T."/>
            <person name="Cohen L."/>
        </authorList>
    </citation>
    <scope>NUCLEOTIDE SEQUENCE</scope>
    <source>
        <strain evidence="10">CCMP1661</strain>
    </source>
</reference>
<evidence type="ECO:0000256" key="3">
    <source>
        <dbReference type="ARBA" id="ARBA00022737"/>
    </source>
</evidence>
<feature type="transmembrane region" description="Helical" evidence="8">
    <location>
        <begin position="182"/>
        <end position="203"/>
    </location>
</feature>
<protein>
    <recommendedName>
        <fullName evidence="9">RING-type domain-containing protein</fullName>
    </recommendedName>
</protein>
<evidence type="ECO:0000256" key="6">
    <source>
        <dbReference type="ARBA" id="ARBA00022833"/>
    </source>
</evidence>
<dbReference type="AlphaFoldDB" id="A0A7S2UYE8"/>
<name>A0A7S2UYE8_9STRA</name>
<keyword evidence="6" id="KW-0862">Zinc</keyword>
<evidence type="ECO:0000259" key="9">
    <source>
        <dbReference type="PROSITE" id="PS51873"/>
    </source>
</evidence>
<evidence type="ECO:0000256" key="5">
    <source>
        <dbReference type="ARBA" id="ARBA00022786"/>
    </source>
</evidence>
<sequence length="290" mass="32309">MKNNKDYRECPKCQHLQIGSLERPQMCCVQCGQAYCFLHANAHDENTSCKEYAAQLASQDKPSEKIIAKISKKCPNCGADTEKNGGCNHMTCSKCSCDWCWLCGKVMKEGHYDPWNLAGCPGGQFRRVDADIGPPFLVCSLVMYGINALVGSLCTVVFGLLYCVFLPCCCCLLLALENKDALVMAIVAPPLVVYLVLCLLLWLSFCALWVAITLPFFILCSPLAICVGFGAYSRSARRWVLAPQHFMQSFIQENENNNIHINNNNNNNQEQQPQGEGQPEPQPPLQQDQR</sequence>
<dbReference type="Gene3D" id="1.20.120.1750">
    <property type="match status" value="1"/>
</dbReference>
<organism evidence="10">
    <name type="scientific">Fibrocapsa japonica</name>
    <dbReference type="NCBI Taxonomy" id="94617"/>
    <lineage>
        <taxon>Eukaryota</taxon>
        <taxon>Sar</taxon>
        <taxon>Stramenopiles</taxon>
        <taxon>Ochrophyta</taxon>
        <taxon>Raphidophyceae</taxon>
        <taxon>Chattonellales</taxon>
        <taxon>Chattonellaceae</taxon>
        <taxon>Fibrocapsa</taxon>
    </lineage>
</organism>
<keyword evidence="1" id="KW-0808">Transferase</keyword>
<dbReference type="Pfam" id="PF22191">
    <property type="entry name" value="IBR_1"/>
    <property type="match status" value="1"/>
</dbReference>
<dbReference type="PROSITE" id="PS51873">
    <property type="entry name" value="TRIAD"/>
    <property type="match status" value="1"/>
</dbReference>
<keyword evidence="8" id="KW-1133">Transmembrane helix</keyword>
<evidence type="ECO:0000256" key="7">
    <source>
        <dbReference type="SAM" id="MobiDB-lite"/>
    </source>
</evidence>
<keyword evidence="8" id="KW-0472">Membrane</keyword>
<evidence type="ECO:0000256" key="8">
    <source>
        <dbReference type="SAM" id="Phobius"/>
    </source>
</evidence>
<keyword evidence="3" id="KW-0677">Repeat</keyword>
<feature type="domain" description="RING-type" evidence="9">
    <location>
        <begin position="1"/>
        <end position="124"/>
    </location>
</feature>
<gene>
    <name evidence="10" type="ORF">FJAP1339_LOCUS3438</name>
</gene>
<evidence type="ECO:0000256" key="1">
    <source>
        <dbReference type="ARBA" id="ARBA00022679"/>
    </source>
</evidence>
<evidence type="ECO:0000256" key="4">
    <source>
        <dbReference type="ARBA" id="ARBA00022771"/>
    </source>
</evidence>
<feature type="transmembrane region" description="Helical" evidence="8">
    <location>
        <begin position="156"/>
        <end position="175"/>
    </location>
</feature>
<evidence type="ECO:0000256" key="2">
    <source>
        <dbReference type="ARBA" id="ARBA00022723"/>
    </source>
</evidence>
<dbReference type="EMBL" id="HBHR01007028">
    <property type="protein sequence ID" value="CAD9860917.1"/>
    <property type="molecule type" value="Transcribed_RNA"/>
</dbReference>
<feature type="transmembrane region" description="Helical" evidence="8">
    <location>
        <begin position="209"/>
        <end position="232"/>
    </location>
</feature>
<evidence type="ECO:0000313" key="10">
    <source>
        <dbReference type="EMBL" id="CAD9860917.1"/>
    </source>
</evidence>
<accession>A0A7S2UYE8</accession>
<dbReference type="InterPro" id="IPR044066">
    <property type="entry name" value="TRIAD_supradom"/>
</dbReference>
<feature type="transmembrane region" description="Helical" evidence="8">
    <location>
        <begin position="132"/>
        <end position="150"/>
    </location>
</feature>
<dbReference type="GO" id="GO:0016740">
    <property type="term" value="F:transferase activity"/>
    <property type="evidence" value="ECO:0007669"/>
    <property type="project" value="UniProtKB-KW"/>
</dbReference>
<keyword evidence="2" id="KW-0479">Metal-binding</keyword>
<keyword evidence="4" id="KW-0863">Zinc-finger</keyword>